<organism evidence="2 3">
    <name type="scientific">Gloeobacter morelensis MG652769</name>
    <dbReference type="NCBI Taxonomy" id="2781736"/>
    <lineage>
        <taxon>Bacteria</taxon>
        <taxon>Bacillati</taxon>
        <taxon>Cyanobacteriota</taxon>
        <taxon>Cyanophyceae</taxon>
        <taxon>Gloeobacterales</taxon>
        <taxon>Gloeobacteraceae</taxon>
        <taxon>Gloeobacter</taxon>
        <taxon>Gloeobacter morelensis</taxon>
    </lineage>
</organism>
<keyword evidence="1" id="KW-1133">Transmembrane helix</keyword>
<evidence type="ECO:0000256" key="1">
    <source>
        <dbReference type="SAM" id="Phobius"/>
    </source>
</evidence>
<evidence type="ECO:0000313" key="2">
    <source>
        <dbReference type="EMBL" id="UFP96839.1"/>
    </source>
</evidence>
<dbReference type="EMBL" id="CP063845">
    <property type="protein sequence ID" value="UFP96839.1"/>
    <property type="molecule type" value="Genomic_DNA"/>
</dbReference>
<keyword evidence="1" id="KW-0472">Membrane</keyword>
<dbReference type="Proteomes" id="UP001054846">
    <property type="component" value="Chromosome"/>
</dbReference>
<feature type="transmembrane region" description="Helical" evidence="1">
    <location>
        <begin position="36"/>
        <end position="57"/>
    </location>
</feature>
<keyword evidence="1" id="KW-0812">Transmembrane</keyword>
<sequence>MNIKAYALLGISCVTAIAAVGSVFELASGVPRLGTATTAIILAVTGIATPIVFWLAIKEGRAAL</sequence>
<keyword evidence="3" id="KW-1185">Reference proteome</keyword>
<proteinExistence type="predicted"/>
<evidence type="ECO:0000313" key="3">
    <source>
        <dbReference type="Proteomes" id="UP001054846"/>
    </source>
</evidence>
<dbReference type="RefSeq" id="WP_011144412.1">
    <property type="nucleotide sequence ID" value="NZ_CP063845.1"/>
</dbReference>
<reference evidence="2 3" key="1">
    <citation type="journal article" date="2021" name="Genome Biol. Evol.">
        <title>Complete Genome Sequencing of a Novel Gloeobacter Species from a Waterfall Cave in Mexico.</title>
        <authorList>
            <person name="Saw J.H."/>
            <person name="Cardona T."/>
            <person name="Montejano G."/>
        </authorList>
    </citation>
    <scope>NUCLEOTIDE SEQUENCE [LARGE SCALE GENOMIC DNA]</scope>
    <source>
        <strain evidence="2">MG652769</strain>
    </source>
</reference>
<gene>
    <name evidence="2" type="ORF">ISF26_11790</name>
</gene>
<name>A0ABY3PTJ6_9CYAN</name>
<accession>A0ABY3PTJ6</accession>
<feature type="transmembrane region" description="Helical" evidence="1">
    <location>
        <begin position="5"/>
        <end position="24"/>
    </location>
</feature>
<protein>
    <submittedName>
        <fullName evidence="2">Uncharacterized protein</fullName>
    </submittedName>
</protein>